<keyword evidence="3" id="KW-1003">Cell membrane</keyword>
<evidence type="ECO:0000313" key="9">
    <source>
        <dbReference type="Proteomes" id="UP001500984"/>
    </source>
</evidence>
<dbReference type="Gene3D" id="3.40.50.11820">
    <property type="match status" value="1"/>
</dbReference>
<sequence length="843" mass="93696">MAQLSFMSRAHRRLVAETVARSRRLPVRKNTVLYEANSGRGAVCNPEAIFRALMAAPDMSHLKHLWVLEEDCLNDPIVAEFEKAKNVRFIEYKSLEYYYALGTAGYLVNNSTFPPELSKRPEQTYINTWHGTPLKRMGYDVEGGGPDTRNIIKNFLAADWILSPNPFTTETMLRKGYRLDGIFRGKIAEVGYPRVDHQFQGPLGRKQTLERLRASGTVVPAGAKIALYAPTWKGASFYDPLDEMASTAEFVTELQERLGPGWRVLLKVHQRVLAQADAHPELRDRLVPNHIPANTALAVSDALITDYSSIFYDYQALERPILFYIPDYDSYSGYRGLYQEPADWPGPIVTTVEAAAEALLAAPDEAVTDRLRAARQTYNPHDDGRASQRVVDLVFRGKDTGGTVISDFSDGRTSLLLYPGGLLPNGITSSCVNMLNSLDFDRFDVSVAYGHSTKPDALSFLSRIDPRIRLLPRIGRFTTGKKPLEQVLGAEFPWGDDARAPRARKDFHDEWRRCFGDARFDHVIDFSGYGPLWAGIFAAAPSGVKSIWQHNDMVSEVSKEINDSTPHERRLKQVFDLYNDFDTVVAVSPSLCELNRAGLQHYAPHTAFTYARNLIDGEAALARARPRFELQRPQAEAPQGADLRTQVRLLTDAYGGEAVAQAVEFETVLSTFLPPSEDTTFLTIGRMSPEKNQARMIRAFAQVHRENPATRLVMVGDGVLRESLRSLVQSLGLGDAVALTGQVSNPFPLYEAADCFVLSSDYEGQPMVILEARVLDLPIVSTRFASVTDALSDDQGLIVDRSDDALAEGMRAYLAGAVPQQAFDWKAYNAQALGEFLSAVRAA</sequence>
<name>A0ABN2X6M7_9MICO</name>
<dbReference type="EMBL" id="BAAAPZ010000018">
    <property type="protein sequence ID" value="GAA2105367.1"/>
    <property type="molecule type" value="Genomic_DNA"/>
</dbReference>
<evidence type="ECO:0000256" key="1">
    <source>
        <dbReference type="ARBA" id="ARBA00004202"/>
    </source>
</evidence>
<evidence type="ECO:0000256" key="6">
    <source>
        <dbReference type="ARBA" id="ARBA00023136"/>
    </source>
</evidence>
<dbReference type="InterPro" id="IPR043149">
    <property type="entry name" value="TagF_N"/>
</dbReference>
<accession>A0ABN2X6M7</accession>
<protein>
    <recommendedName>
        <fullName evidence="7">Glycosyl transferase family 1 domain-containing protein</fullName>
    </recommendedName>
</protein>
<feature type="domain" description="Glycosyl transferase family 1" evidence="7">
    <location>
        <begin position="675"/>
        <end position="817"/>
    </location>
</feature>
<dbReference type="Gene3D" id="3.40.50.2000">
    <property type="entry name" value="Glycogen Phosphorylase B"/>
    <property type="match status" value="1"/>
</dbReference>
<evidence type="ECO:0000256" key="2">
    <source>
        <dbReference type="ARBA" id="ARBA00010488"/>
    </source>
</evidence>
<dbReference type="InterPro" id="IPR001296">
    <property type="entry name" value="Glyco_trans_1"/>
</dbReference>
<proteinExistence type="inferred from homology"/>
<comment type="subcellular location">
    <subcellularLocation>
        <location evidence="1">Cell membrane</location>
        <topology evidence="1">Peripheral membrane protein</topology>
    </subcellularLocation>
</comment>
<dbReference type="Pfam" id="PF04464">
    <property type="entry name" value="Glyphos_transf"/>
    <property type="match status" value="1"/>
</dbReference>
<dbReference type="CDD" id="cd03811">
    <property type="entry name" value="GT4_GT28_WabH-like"/>
    <property type="match status" value="1"/>
</dbReference>
<evidence type="ECO:0000313" key="8">
    <source>
        <dbReference type="EMBL" id="GAA2105367.1"/>
    </source>
</evidence>
<evidence type="ECO:0000259" key="7">
    <source>
        <dbReference type="Pfam" id="PF00534"/>
    </source>
</evidence>
<evidence type="ECO:0000256" key="5">
    <source>
        <dbReference type="ARBA" id="ARBA00022944"/>
    </source>
</evidence>
<evidence type="ECO:0000256" key="3">
    <source>
        <dbReference type="ARBA" id="ARBA00022475"/>
    </source>
</evidence>
<comment type="caution">
    <text evidence="8">The sequence shown here is derived from an EMBL/GenBank/DDBJ whole genome shotgun (WGS) entry which is preliminary data.</text>
</comment>
<dbReference type="InterPro" id="IPR007554">
    <property type="entry name" value="Glycerophosphate_synth"/>
</dbReference>
<dbReference type="Gene3D" id="3.40.50.12580">
    <property type="match status" value="1"/>
</dbReference>
<dbReference type="InterPro" id="IPR051612">
    <property type="entry name" value="Teichoic_Acid_Biosynth"/>
</dbReference>
<dbReference type="PANTHER" id="PTHR37316">
    <property type="entry name" value="TEICHOIC ACID GLYCEROL-PHOSPHATE PRIMASE"/>
    <property type="match status" value="1"/>
</dbReference>
<keyword evidence="6" id="KW-0472">Membrane</keyword>
<keyword evidence="4" id="KW-0808">Transferase</keyword>
<dbReference type="InterPro" id="IPR043148">
    <property type="entry name" value="TagF_C"/>
</dbReference>
<evidence type="ECO:0000256" key="4">
    <source>
        <dbReference type="ARBA" id="ARBA00022679"/>
    </source>
</evidence>
<dbReference type="Proteomes" id="UP001500984">
    <property type="component" value="Unassembled WGS sequence"/>
</dbReference>
<keyword evidence="5" id="KW-0777">Teichoic acid biosynthesis</keyword>
<dbReference type="PANTHER" id="PTHR37316:SF3">
    <property type="entry name" value="TEICHOIC ACID GLYCEROL-PHOSPHATE TRANSFERASE"/>
    <property type="match status" value="1"/>
</dbReference>
<organism evidence="8 9">
    <name type="scientific">Brevibacterium salitolerans</name>
    <dbReference type="NCBI Taxonomy" id="1403566"/>
    <lineage>
        <taxon>Bacteria</taxon>
        <taxon>Bacillati</taxon>
        <taxon>Actinomycetota</taxon>
        <taxon>Actinomycetes</taxon>
        <taxon>Micrococcales</taxon>
        <taxon>Brevibacteriaceae</taxon>
        <taxon>Brevibacterium</taxon>
    </lineage>
</organism>
<comment type="similarity">
    <text evidence="2">Belongs to the CDP-glycerol glycerophosphotransferase family.</text>
</comment>
<dbReference type="Pfam" id="PF00534">
    <property type="entry name" value="Glycos_transf_1"/>
    <property type="match status" value="1"/>
</dbReference>
<gene>
    <name evidence="8" type="ORF">GCM10009823_30740</name>
</gene>
<reference evidence="8 9" key="1">
    <citation type="journal article" date="2019" name="Int. J. Syst. Evol. Microbiol.">
        <title>The Global Catalogue of Microorganisms (GCM) 10K type strain sequencing project: providing services to taxonomists for standard genome sequencing and annotation.</title>
        <authorList>
            <consortium name="The Broad Institute Genomics Platform"/>
            <consortium name="The Broad Institute Genome Sequencing Center for Infectious Disease"/>
            <person name="Wu L."/>
            <person name="Ma J."/>
        </authorList>
    </citation>
    <scope>NUCLEOTIDE SEQUENCE [LARGE SCALE GENOMIC DNA]</scope>
    <source>
        <strain evidence="8 9">JCM 15900</strain>
    </source>
</reference>
<dbReference type="SUPFAM" id="SSF53756">
    <property type="entry name" value="UDP-Glycosyltransferase/glycogen phosphorylase"/>
    <property type="match status" value="2"/>
</dbReference>
<keyword evidence="9" id="KW-1185">Reference proteome</keyword>